<gene>
    <name evidence="1" type="ORF">J529_3110</name>
</gene>
<comment type="caution">
    <text evidence="1">The sequence shown here is derived from an EMBL/GenBank/DDBJ whole genome shotgun (WGS) entry which is preliminary data.</text>
</comment>
<dbReference type="AlphaFoldDB" id="A0A009SZD0"/>
<dbReference type="EMBL" id="JEXJ01000066">
    <property type="protein sequence ID" value="EXC47671.1"/>
    <property type="molecule type" value="Genomic_DNA"/>
</dbReference>
<proteinExistence type="predicted"/>
<accession>A0A009SZD0</accession>
<sequence length="80" mass="9295">MKVKDLISELQKLDQNLEVYFLTEDEEVTKGKKLVEVFGFKDVHTSSVTTKRNPDASFEFTFFPEENGRDVAFINFTKDI</sequence>
<name>A0A009SZD0_ACIBA</name>
<dbReference type="RefSeq" id="WP_031966280.1">
    <property type="nucleotide sequence ID" value="NZ_JEXJ01000066.1"/>
</dbReference>
<reference evidence="1 2" key="1">
    <citation type="submission" date="2014-02" db="EMBL/GenBank/DDBJ databases">
        <title>Comparative genomics and transcriptomics to identify genetic mechanisms underlying the emergence of carbapenem resistant Acinetobacter baumannii (CRAb).</title>
        <authorList>
            <person name="Harris A.D."/>
            <person name="Johnson K.J."/>
            <person name="George J."/>
            <person name="Shefchek K."/>
            <person name="Daugherty S.C."/>
            <person name="Parankush S."/>
            <person name="Sadzewicz L."/>
            <person name="Tallon L."/>
            <person name="Sengamalay N."/>
            <person name="Hazen T.H."/>
            <person name="Rasko D.A."/>
        </authorList>
    </citation>
    <scope>NUCLEOTIDE SEQUENCE [LARGE SCALE GENOMIC DNA]</scope>
    <source>
        <strain evidence="1 2">99063</strain>
    </source>
</reference>
<dbReference type="PATRIC" id="fig|1310630.3.peg.3035"/>
<evidence type="ECO:0000313" key="1">
    <source>
        <dbReference type="EMBL" id="EXC47671.1"/>
    </source>
</evidence>
<organism evidence="1 2">
    <name type="scientific">Acinetobacter baumannii 99063</name>
    <dbReference type="NCBI Taxonomy" id="1310630"/>
    <lineage>
        <taxon>Bacteria</taxon>
        <taxon>Pseudomonadati</taxon>
        <taxon>Pseudomonadota</taxon>
        <taxon>Gammaproteobacteria</taxon>
        <taxon>Moraxellales</taxon>
        <taxon>Moraxellaceae</taxon>
        <taxon>Acinetobacter</taxon>
        <taxon>Acinetobacter calcoaceticus/baumannii complex</taxon>
    </lineage>
</organism>
<protein>
    <submittedName>
        <fullName evidence="1">Uncharacterized protein</fullName>
    </submittedName>
</protein>
<evidence type="ECO:0000313" key="2">
    <source>
        <dbReference type="Proteomes" id="UP000020735"/>
    </source>
</evidence>
<dbReference type="Proteomes" id="UP000020735">
    <property type="component" value="Unassembled WGS sequence"/>
</dbReference>